<dbReference type="PIRSF" id="PIRSF020408">
    <property type="entry name" value="UCP020408"/>
    <property type="match status" value="1"/>
</dbReference>
<evidence type="ECO:0000313" key="3">
    <source>
        <dbReference type="Proteomes" id="UP000198571"/>
    </source>
</evidence>
<evidence type="ECO:0000256" key="1">
    <source>
        <dbReference type="ARBA" id="ARBA00007189"/>
    </source>
</evidence>
<accession>A0A1H9VX97</accession>
<sequence length="93" mass="10608">MRSLLVVGADYLGEIPNKLSTMGFNEIMHINGRKVQMVKKEIPENINCILVLTDFVNHNLAKVIKDKAKSRSIPVFYAKRSWCSIYKVLEKAV</sequence>
<comment type="similarity">
    <text evidence="1">Belongs to the UPF0751 family.</text>
</comment>
<dbReference type="AlphaFoldDB" id="A0A1H9VX97"/>
<reference evidence="3" key="1">
    <citation type="submission" date="2016-10" db="EMBL/GenBank/DDBJ databases">
        <authorList>
            <person name="Varghese N."/>
            <person name="Submissions S."/>
        </authorList>
    </citation>
    <scope>NUCLEOTIDE SEQUENCE [LARGE SCALE GENOMIC DNA]</scope>
    <source>
        <strain evidence="3">S9</strain>
    </source>
</reference>
<evidence type="ECO:0008006" key="4">
    <source>
        <dbReference type="Google" id="ProtNLM"/>
    </source>
</evidence>
<dbReference type="RefSeq" id="WP_093053940.1">
    <property type="nucleotide sequence ID" value="NZ_FOGT01000013.1"/>
</dbReference>
<protein>
    <recommendedName>
        <fullName evidence="4">Dihydroorotate dehydrogenase</fullName>
    </recommendedName>
</protein>
<dbReference type="STRING" id="1601833.SAMN05518684_11323"/>
<dbReference type="InterPro" id="IPR016772">
    <property type="entry name" value="UCP020408"/>
</dbReference>
<dbReference type="Pfam" id="PF10087">
    <property type="entry name" value="DUF2325"/>
    <property type="match status" value="1"/>
</dbReference>
<dbReference type="EMBL" id="FOGT01000013">
    <property type="protein sequence ID" value="SES26149.1"/>
    <property type="molecule type" value="Genomic_DNA"/>
</dbReference>
<name>A0A1H9VX97_9BACI</name>
<evidence type="ECO:0000313" key="2">
    <source>
        <dbReference type="EMBL" id="SES26149.1"/>
    </source>
</evidence>
<organism evidence="2 3">
    <name type="scientific">Salipaludibacillus aurantiacus</name>
    <dbReference type="NCBI Taxonomy" id="1601833"/>
    <lineage>
        <taxon>Bacteria</taxon>
        <taxon>Bacillati</taxon>
        <taxon>Bacillota</taxon>
        <taxon>Bacilli</taxon>
        <taxon>Bacillales</taxon>
        <taxon>Bacillaceae</taxon>
    </lineage>
</organism>
<proteinExistence type="inferred from homology"/>
<gene>
    <name evidence="2" type="ORF">SAMN05518684_11323</name>
</gene>
<dbReference type="OrthoDB" id="5324142at2"/>
<keyword evidence="3" id="KW-1185">Reference proteome</keyword>
<dbReference type="Proteomes" id="UP000198571">
    <property type="component" value="Unassembled WGS sequence"/>
</dbReference>